<accession>A0A517XTP9</accession>
<feature type="transmembrane region" description="Helical" evidence="2">
    <location>
        <begin position="40"/>
        <end position="62"/>
    </location>
</feature>
<reference evidence="3 4" key="1">
    <citation type="submission" date="2019-02" db="EMBL/GenBank/DDBJ databases">
        <title>Deep-cultivation of Planctomycetes and their phenomic and genomic characterization uncovers novel biology.</title>
        <authorList>
            <person name="Wiegand S."/>
            <person name="Jogler M."/>
            <person name="Boedeker C."/>
            <person name="Pinto D."/>
            <person name="Vollmers J."/>
            <person name="Rivas-Marin E."/>
            <person name="Kohn T."/>
            <person name="Peeters S.H."/>
            <person name="Heuer A."/>
            <person name="Rast P."/>
            <person name="Oberbeckmann S."/>
            <person name="Bunk B."/>
            <person name="Jeske O."/>
            <person name="Meyerdierks A."/>
            <person name="Storesund J.E."/>
            <person name="Kallscheuer N."/>
            <person name="Luecker S."/>
            <person name="Lage O.M."/>
            <person name="Pohl T."/>
            <person name="Merkel B.J."/>
            <person name="Hornburger P."/>
            <person name="Mueller R.-W."/>
            <person name="Bruemmer F."/>
            <person name="Labrenz M."/>
            <person name="Spormann A.M."/>
            <person name="Op den Camp H."/>
            <person name="Overmann J."/>
            <person name="Amann R."/>
            <person name="Jetten M.S.M."/>
            <person name="Mascher T."/>
            <person name="Medema M.H."/>
            <person name="Devos D.P."/>
            <person name="Kaster A.-K."/>
            <person name="Ovreas L."/>
            <person name="Rohde M."/>
            <person name="Galperin M.Y."/>
            <person name="Jogler C."/>
        </authorList>
    </citation>
    <scope>NUCLEOTIDE SEQUENCE [LARGE SCALE GENOMIC DNA]</scope>
    <source>
        <strain evidence="3 4">ETA_A1</strain>
    </source>
</reference>
<keyword evidence="2" id="KW-1133">Transmembrane helix</keyword>
<dbReference type="KEGG" id="uli:ETAA1_28440"/>
<evidence type="ECO:0000313" key="4">
    <source>
        <dbReference type="Proteomes" id="UP000319576"/>
    </source>
</evidence>
<gene>
    <name evidence="3" type="ORF">ETAA1_28440</name>
</gene>
<feature type="transmembrane region" description="Helical" evidence="2">
    <location>
        <begin position="6"/>
        <end position="28"/>
    </location>
</feature>
<protein>
    <submittedName>
        <fullName evidence="3">Uncharacterized protein</fullName>
    </submittedName>
</protein>
<name>A0A517XTP9_9BACT</name>
<feature type="region of interest" description="Disordered" evidence="1">
    <location>
        <begin position="191"/>
        <end position="216"/>
    </location>
</feature>
<keyword evidence="4" id="KW-1185">Reference proteome</keyword>
<evidence type="ECO:0000256" key="1">
    <source>
        <dbReference type="SAM" id="MobiDB-lite"/>
    </source>
</evidence>
<dbReference type="AlphaFoldDB" id="A0A517XTP9"/>
<dbReference type="Proteomes" id="UP000319576">
    <property type="component" value="Chromosome"/>
</dbReference>
<dbReference type="RefSeq" id="WP_145239202.1">
    <property type="nucleotide sequence ID" value="NZ_CP036273.1"/>
</dbReference>
<dbReference type="EMBL" id="CP036273">
    <property type="protein sequence ID" value="QDU20881.1"/>
    <property type="molecule type" value="Genomic_DNA"/>
</dbReference>
<evidence type="ECO:0000313" key="3">
    <source>
        <dbReference type="EMBL" id="QDU20881.1"/>
    </source>
</evidence>
<keyword evidence="2" id="KW-0812">Transmembrane</keyword>
<feature type="compositionally biased region" description="Pro residues" evidence="1">
    <location>
        <begin position="191"/>
        <end position="200"/>
    </location>
</feature>
<sequence>MLGLPWWVGLVVVPVVLFVGWKVFAWYVRLLFDQIVHDAVLGAGSALAGATAVVHSVVAVAAPKEPSPYDAVEGDEDYCEEIDGTPWEADEADFYVIDATITPADPTVLWDPTGLGVTPADFSPDDPAECSEHTGAMHSAERFVNGNWKSAREGNLTGPQRLRMLFGVPKGVRAVKFAVVVTYFGRVELPPPLPATPAPVGPRRGTGKKSSLPWNG</sequence>
<keyword evidence="2" id="KW-0472">Membrane</keyword>
<evidence type="ECO:0000256" key="2">
    <source>
        <dbReference type="SAM" id="Phobius"/>
    </source>
</evidence>
<proteinExistence type="predicted"/>
<organism evidence="3 4">
    <name type="scientific">Urbifossiella limnaea</name>
    <dbReference type="NCBI Taxonomy" id="2528023"/>
    <lineage>
        <taxon>Bacteria</taxon>
        <taxon>Pseudomonadati</taxon>
        <taxon>Planctomycetota</taxon>
        <taxon>Planctomycetia</taxon>
        <taxon>Gemmatales</taxon>
        <taxon>Gemmataceae</taxon>
        <taxon>Urbifossiella</taxon>
    </lineage>
</organism>